<evidence type="ECO:0000256" key="1">
    <source>
        <dbReference type="SAM" id="Phobius"/>
    </source>
</evidence>
<protein>
    <recommendedName>
        <fullName evidence="5">Alpha/beta hydrolase fold-3 domain-containing protein</fullName>
    </recommendedName>
</protein>
<proteinExistence type="predicted"/>
<dbReference type="Proteomes" id="UP000663829">
    <property type="component" value="Unassembled WGS sequence"/>
</dbReference>
<evidence type="ECO:0008006" key="5">
    <source>
        <dbReference type="Google" id="ProtNLM"/>
    </source>
</evidence>
<name>A0A815C6U4_9BILA</name>
<comment type="caution">
    <text evidence="2">The sequence shown here is derived from an EMBL/GenBank/DDBJ whole genome shotgun (WGS) entry which is preliminary data.</text>
</comment>
<dbReference type="InterPro" id="IPR029058">
    <property type="entry name" value="AB_hydrolase_fold"/>
</dbReference>
<dbReference type="OrthoDB" id="408631at2759"/>
<dbReference type="EMBL" id="CAJNOQ010011701">
    <property type="protein sequence ID" value="CAF1283082.1"/>
    <property type="molecule type" value="Genomic_DNA"/>
</dbReference>
<sequence length="290" mass="34154">MRCCICGNNLALYYLRIKCRPRTGVKNKGGIVQVIANEPLLSRYATEHSSELSKYQSTISRTKYVDDTFAIIHGTQKDLFNFVKWMNKLDPSIKFTVKVQSDHKLSFLDNLIQRTFNLIYKMRMRKLVHPLSLIVIILGISIPLYYQSLDINYLKIRVIHQLLTFKFRFSTSDKRPISVDFKAFEVLMKMNPFIIDYNQHPIEAAKQIREAYELDVLLPKPLKCRIIKQEYSYQNHTVDSYWVDDTDENNDKNTLILYFHGGGYVFGNIKQYQGFECYLSKLFNYKVIHL</sequence>
<organism evidence="2 4">
    <name type="scientific">Didymodactylos carnosus</name>
    <dbReference type="NCBI Taxonomy" id="1234261"/>
    <lineage>
        <taxon>Eukaryota</taxon>
        <taxon>Metazoa</taxon>
        <taxon>Spiralia</taxon>
        <taxon>Gnathifera</taxon>
        <taxon>Rotifera</taxon>
        <taxon>Eurotatoria</taxon>
        <taxon>Bdelloidea</taxon>
        <taxon>Philodinida</taxon>
        <taxon>Philodinidae</taxon>
        <taxon>Didymodactylos</taxon>
    </lineage>
</organism>
<feature type="non-terminal residue" evidence="2">
    <location>
        <position position="1"/>
    </location>
</feature>
<dbReference type="AlphaFoldDB" id="A0A815C6U4"/>
<feature type="transmembrane region" description="Helical" evidence="1">
    <location>
        <begin position="127"/>
        <end position="146"/>
    </location>
</feature>
<dbReference type="EMBL" id="CAJOBC010028832">
    <property type="protein sequence ID" value="CAF4080229.1"/>
    <property type="molecule type" value="Genomic_DNA"/>
</dbReference>
<gene>
    <name evidence="2" type="ORF">GPM918_LOCUS27650</name>
    <name evidence="3" type="ORF">SRO942_LOCUS28009</name>
</gene>
<keyword evidence="4" id="KW-1185">Reference proteome</keyword>
<feature type="non-terminal residue" evidence="2">
    <location>
        <position position="290"/>
    </location>
</feature>
<accession>A0A815C6U4</accession>
<reference evidence="2" key="1">
    <citation type="submission" date="2021-02" db="EMBL/GenBank/DDBJ databases">
        <authorList>
            <person name="Nowell W R."/>
        </authorList>
    </citation>
    <scope>NUCLEOTIDE SEQUENCE</scope>
</reference>
<keyword evidence="1" id="KW-0472">Membrane</keyword>
<dbReference type="Gene3D" id="3.40.50.1820">
    <property type="entry name" value="alpha/beta hydrolase"/>
    <property type="match status" value="1"/>
</dbReference>
<dbReference type="PANTHER" id="PTHR21301:SF10">
    <property type="entry name" value="REVERSE TRANSCRIPTASE DOMAIN-CONTAINING PROTEIN"/>
    <property type="match status" value="1"/>
</dbReference>
<evidence type="ECO:0000313" key="3">
    <source>
        <dbReference type="EMBL" id="CAF4080229.1"/>
    </source>
</evidence>
<evidence type="ECO:0000313" key="2">
    <source>
        <dbReference type="EMBL" id="CAF1283082.1"/>
    </source>
</evidence>
<dbReference type="PANTHER" id="PTHR21301">
    <property type="entry name" value="REVERSE TRANSCRIPTASE"/>
    <property type="match status" value="1"/>
</dbReference>
<keyword evidence="1" id="KW-1133">Transmembrane helix</keyword>
<evidence type="ECO:0000313" key="4">
    <source>
        <dbReference type="Proteomes" id="UP000663829"/>
    </source>
</evidence>
<dbReference type="Proteomes" id="UP000681722">
    <property type="component" value="Unassembled WGS sequence"/>
</dbReference>
<keyword evidence="1" id="KW-0812">Transmembrane</keyword>
<dbReference type="SUPFAM" id="SSF53474">
    <property type="entry name" value="alpha/beta-Hydrolases"/>
    <property type="match status" value="1"/>
</dbReference>